<dbReference type="PANTHER" id="PTHR30349:SF64">
    <property type="entry name" value="PROPHAGE INTEGRASE INTD-RELATED"/>
    <property type="match status" value="1"/>
</dbReference>
<dbReference type="InterPro" id="IPR013762">
    <property type="entry name" value="Integrase-like_cat_sf"/>
</dbReference>
<organism evidence="4 5">
    <name type="scientific">Luedemannella flava</name>
    <dbReference type="NCBI Taxonomy" id="349316"/>
    <lineage>
        <taxon>Bacteria</taxon>
        <taxon>Bacillati</taxon>
        <taxon>Actinomycetota</taxon>
        <taxon>Actinomycetes</taxon>
        <taxon>Micromonosporales</taxon>
        <taxon>Micromonosporaceae</taxon>
        <taxon>Luedemannella</taxon>
    </lineage>
</organism>
<dbReference type="Proteomes" id="UP001500218">
    <property type="component" value="Unassembled WGS sequence"/>
</dbReference>
<dbReference type="Gene3D" id="1.10.443.10">
    <property type="entry name" value="Intergrase catalytic core"/>
    <property type="match status" value="1"/>
</dbReference>
<dbReference type="InterPro" id="IPR011010">
    <property type="entry name" value="DNA_brk_join_enz"/>
</dbReference>
<feature type="region of interest" description="Disordered" evidence="2">
    <location>
        <begin position="307"/>
        <end position="330"/>
    </location>
</feature>
<proteinExistence type="predicted"/>
<keyword evidence="5" id="KW-1185">Reference proteome</keyword>
<evidence type="ECO:0000256" key="1">
    <source>
        <dbReference type="ARBA" id="ARBA00023172"/>
    </source>
</evidence>
<dbReference type="Pfam" id="PF00589">
    <property type="entry name" value="Phage_integrase"/>
    <property type="match status" value="1"/>
</dbReference>
<dbReference type="PANTHER" id="PTHR30349">
    <property type="entry name" value="PHAGE INTEGRASE-RELATED"/>
    <property type="match status" value="1"/>
</dbReference>
<dbReference type="EMBL" id="BAAALT010000182">
    <property type="protein sequence ID" value="GAA1821658.1"/>
    <property type="molecule type" value="Genomic_DNA"/>
</dbReference>
<comment type="caution">
    <text evidence="4">The sequence shown here is derived from an EMBL/GenBank/DDBJ whole genome shotgun (WGS) entry which is preliminary data.</text>
</comment>
<dbReference type="SUPFAM" id="SSF56349">
    <property type="entry name" value="DNA breaking-rejoining enzymes"/>
    <property type="match status" value="1"/>
</dbReference>
<gene>
    <name evidence="4" type="ORF">GCM10009682_47350</name>
</gene>
<evidence type="ECO:0000256" key="2">
    <source>
        <dbReference type="SAM" id="MobiDB-lite"/>
    </source>
</evidence>
<sequence length="457" mass="50728">MNTTYDVRLWKTKVYKGVRKTGYYVRWSVAGREWSEAFQNSTLADSFRSELVAAARRGEAFDIETGLPVSMRRANREMSWYDFACAFVDLKWPRVAATTRRTHAEALTAITASLLAGTRGKPDDKLIRHALCRWAFNTNRRTDPQCPAEVKAAMAWLARNTRPVSALAKPDVLRAALDSLTVKLDGTPAAPSVTSRKRKIFGTAVEYAVELKLLDANPIPALKWTKVRTTHAVDRRSVANPVQARTLLNAVREHGRCGPRLVAFFGCLYFAGMRPEEAVGLRKSNLSLPDEGWGEFHLEIAEPHAGKEWTNSGQNRDRRQLKQRAVGESRTVPCPPELTALLHWHIDQFGTAPDGRVFTGERNKGELPKGTINRAWRAARRATFTPEVAASPLAATPYDLRHAAVSTWLNGGVPPAEVAAWAGHSVEVLLKIYAKCLDGGAERLRQRVEAALGHRPA</sequence>
<evidence type="ECO:0000313" key="4">
    <source>
        <dbReference type="EMBL" id="GAA1821658.1"/>
    </source>
</evidence>
<evidence type="ECO:0000313" key="5">
    <source>
        <dbReference type="Proteomes" id="UP001500218"/>
    </source>
</evidence>
<dbReference type="RefSeq" id="WP_344136450.1">
    <property type="nucleotide sequence ID" value="NZ_BAAALT010000182.1"/>
</dbReference>
<dbReference type="PROSITE" id="PS51898">
    <property type="entry name" value="TYR_RECOMBINASE"/>
    <property type="match status" value="1"/>
</dbReference>
<evidence type="ECO:0000259" key="3">
    <source>
        <dbReference type="PROSITE" id="PS51898"/>
    </source>
</evidence>
<dbReference type="InterPro" id="IPR050090">
    <property type="entry name" value="Tyrosine_recombinase_XerCD"/>
</dbReference>
<reference evidence="5" key="1">
    <citation type="journal article" date="2019" name="Int. J. Syst. Evol. Microbiol.">
        <title>The Global Catalogue of Microorganisms (GCM) 10K type strain sequencing project: providing services to taxonomists for standard genome sequencing and annotation.</title>
        <authorList>
            <consortium name="The Broad Institute Genomics Platform"/>
            <consortium name="The Broad Institute Genome Sequencing Center for Infectious Disease"/>
            <person name="Wu L."/>
            <person name="Ma J."/>
        </authorList>
    </citation>
    <scope>NUCLEOTIDE SEQUENCE [LARGE SCALE GENOMIC DNA]</scope>
    <source>
        <strain evidence="5">JCM 13250</strain>
    </source>
</reference>
<dbReference type="InterPro" id="IPR002104">
    <property type="entry name" value="Integrase_catalytic"/>
</dbReference>
<protein>
    <submittedName>
        <fullName evidence="4">Tyrosine-type recombinase/integrase</fullName>
    </submittedName>
</protein>
<keyword evidence="1" id="KW-0233">DNA recombination</keyword>
<feature type="domain" description="Tyr recombinase" evidence="3">
    <location>
        <begin position="233"/>
        <end position="449"/>
    </location>
</feature>
<accession>A0ABP4YLH9</accession>
<name>A0ABP4YLH9_9ACTN</name>